<dbReference type="EMBL" id="JNBR01000435">
    <property type="protein sequence ID" value="OQR92936.1"/>
    <property type="molecule type" value="Genomic_DNA"/>
</dbReference>
<evidence type="ECO:0000256" key="1">
    <source>
        <dbReference type="SAM" id="Phobius"/>
    </source>
</evidence>
<keyword evidence="3" id="KW-1185">Reference proteome</keyword>
<feature type="transmembrane region" description="Helical" evidence="1">
    <location>
        <begin position="104"/>
        <end position="122"/>
    </location>
</feature>
<evidence type="ECO:0008006" key="4">
    <source>
        <dbReference type="Google" id="ProtNLM"/>
    </source>
</evidence>
<reference evidence="2 3" key="1">
    <citation type="journal article" date="2014" name="Genome Biol. Evol.">
        <title>The secreted proteins of Achlya hypogyna and Thraustotheca clavata identify the ancestral oomycete secretome and reveal gene acquisitions by horizontal gene transfer.</title>
        <authorList>
            <person name="Misner I."/>
            <person name="Blouin N."/>
            <person name="Leonard G."/>
            <person name="Richards T.A."/>
            <person name="Lane C.E."/>
        </authorList>
    </citation>
    <scope>NUCLEOTIDE SEQUENCE [LARGE SCALE GENOMIC DNA]</scope>
    <source>
        <strain evidence="2 3">ATCC 48635</strain>
    </source>
</reference>
<keyword evidence="1" id="KW-1133">Transmembrane helix</keyword>
<organism evidence="2 3">
    <name type="scientific">Achlya hypogyna</name>
    <name type="common">Oomycete</name>
    <name type="synonym">Protoachlya hypogyna</name>
    <dbReference type="NCBI Taxonomy" id="1202772"/>
    <lineage>
        <taxon>Eukaryota</taxon>
        <taxon>Sar</taxon>
        <taxon>Stramenopiles</taxon>
        <taxon>Oomycota</taxon>
        <taxon>Saprolegniomycetes</taxon>
        <taxon>Saprolegniales</taxon>
        <taxon>Achlyaceae</taxon>
        <taxon>Achlya</taxon>
    </lineage>
</organism>
<proteinExistence type="predicted"/>
<keyword evidence="1" id="KW-0812">Transmembrane</keyword>
<feature type="transmembrane region" description="Helical" evidence="1">
    <location>
        <begin position="155"/>
        <end position="180"/>
    </location>
</feature>
<feature type="transmembrane region" description="Helical" evidence="1">
    <location>
        <begin position="57"/>
        <end position="83"/>
    </location>
</feature>
<name>A0A1V9Z4M6_ACHHY</name>
<evidence type="ECO:0000313" key="2">
    <source>
        <dbReference type="EMBL" id="OQR92936.1"/>
    </source>
</evidence>
<comment type="caution">
    <text evidence="2">The sequence shown here is derived from an EMBL/GenBank/DDBJ whole genome shotgun (WGS) entry which is preliminary data.</text>
</comment>
<gene>
    <name evidence="2" type="ORF">ACHHYP_03086</name>
</gene>
<keyword evidence="1" id="KW-0472">Membrane</keyword>
<accession>A0A1V9Z4M6</accession>
<feature type="transmembrane region" description="Helical" evidence="1">
    <location>
        <begin position="34"/>
        <end position="51"/>
    </location>
</feature>
<evidence type="ECO:0000313" key="3">
    <source>
        <dbReference type="Proteomes" id="UP000243579"/>
    </source>
</evidence>
<protein>
    <recommendedName>
        <fullName evidence="4">Transmembrane protein</fullName>
    </recommendedName>
</protein>
<dbReference type="Proteomes" id="UP000243579">
    <property type="component" value="Unassembled WGS sequence"/>
</dbReference>
<sequence>MRATWSRLAAVVDLDLFALYTQLAKQPALAANEALHVTALLGTTMFVYSYLKIAPAWLWVVAGEYDLCFFILLTVVQFAVYRTRIDDMLAPFFMVLDSSVLKDLFQLLSALGALISLVFLSFSDPANTATTAEFFLGPHLTPHVLFYLPSVLHQVFIVLRLAGLLLLLQWMLYVVTLPYVHFRRAKRLG</sequence>
<dbReference type="OrthoDB" id="79490at2759"/>
<dbReference type="AlphaFoldDB" id="A0A1V9Z4M6"/>